<keyword evidence="2 5" id="KW-0812">Transmembrane</keyword>
<feature type="domain" description="HTTM-like" evidence="6">
    <location>
        <begin position="15"/>
        <end position="288"/>
    </location>
</feature>
<dbReference type="SMART" id="SM00752">
    <property type="entry name" value="HTTM"/>
    <property type="match status" value="1"/>
</dbReference>
<gene>
    <name evidence="7" type="ORF">J0M35_12710</name>
</gene>
<reference evidence="7" key="1">
    <citation type="submission" date="2021-02" db="EMBL/GenBank/DDBJ databases">
        <title>Genome-Resolved Metagenomics of a Microbial Community Performing Photosynthetic Biological Nutrient Removal.</title>
        <authorList>
            <person name="Mcdaniel E.A."/>
        </authorList>
    </citation>
    <scope>NUCLEOTIDE SEQUENCE</scope>
    <source>
        <strain evidence="7">UWPOB_OBS1</strain>
    </source>
</reference>
<evidence type="ECO:0000256" key="2">
    <source>
        <dbReference type="ARBA" id="ARBA00022692"/>
    </source>
</evidence>
<dbReference type="Proteomes" id="UP000664277">
    <property type="component" value="Unassembled WGS sequence"/>
</dbReference>
<organism evidence="7 8">
    <name type="scientific">Candidatus Obscuribacter phosphatis</name>
    <dbReference type="NCBI Taxonomy" id="1906157"/>
    <lineage>
        <taxon>Bacteria</taxon>
        <taxon>Bacillati</taxon>
        <taxon>Candidatus Melainabacteria</taxon>
        <taxon>Candidatus Obscuribacterales</taxon>
        <taxon>Candidatus Obscuribacteraceae</taxon>
        <taxon>Candidatus Obscuribacter</taxon>
    </lineage>
</organism>
<name>A0A8J7TMW5_9BACT</name>
<dbReference type="PANTHER" id="PTHR39535">
    <property type="entry name" value="SPORULATION-DELAYING PROTEIN SDPB"/>
    <property type="match status" value="1"/>
</dbReference>
<evidence type="ECO:0000256" key="4">
    <source>
        <dbReference type="ARBA" id="ARBA00023136"/>
    </source>
</evidence>
<dbReference type="InterPro" id="IPR052964">
    <property type="entry name" value="Sporulation_signal_mat"/>
</dbReference>
<dbReference type="EMBL" id="JAFLCK010000017">
    <property type="protein sequence ID" value="MBN8661220.1"/>
    <property type="molecule type" value="Genomic_DNA"/>
</dbReference>
<dbReference type="InterPro" id="IPR053934">
    <property type="entry name" value="HTTM_dom"/>
</dbReference>
<keyword evidence="4 5" id="KW-0472">Membrane</keyword>
<dbReference type="PANTHER" id="PTHR39535:SF2">
    <property type="entry name" value="HTTM DOMAIN-CONTAINING PROTEIN"/>
    <property type="match status" value="1"/>
</dbReference>
<accession>A0A8J7TMW5</accession>
<protein>
    <submittedName>
        <fullName evidence="7">HTTM domain-containing protein</fullName>
    </submittedName>
</protein>
<feature type="transmembrane region" description="Helical" evidence="5">
    <location>
        <begin position="222"/>
        <end position="244"/>
    </location>
</feature>
<dbReference type="GO" id="GO:0012505">
    <property type="term" value="C:endomembrane system"/>
    <property type="evidence" value="ECO:0007669"/>
    <property type="project" value="UniProtKB-SubCell"/>
</dbReference>
<dbReference type="AlphaFoldDB" id="A0A8J7TMW5"/>
<comment type="subcellular location">
    <subcellularLocation>
        <location evidence="1">Endomembrane system</location>
        <topology evidence="1">Multi-pass membrane protein</topology>
    </subcellularLocation>
</comment>
<proteinExistence type="predicted"/>
<feature type="transmembrane region" description="Helical" evidence="5">
    <location>
        <begin position="21"/>
        <end position="49"/>
    </location>
</feature>
<evidence type="ECO:0000256" key="1">
    <source>
        <dbReference type="ARBA" id="ARBA00004127"/>
    </source>
</evidence>
<dbReference type="Pfam" id="PF05090">
    <property type="entry name" value="HTTM"/>
    <property type="match status" value="1"/>
</dbReference>
<evidence type="ECO:0000313" key="8">
    <source>
        <dbReference type="Proteomes" id="UP000664277"/>
    </source>
</evidence>
<evidence type="ECO:0000313" key="7">
    <source>
        <dbReference type="EMBL" id="MBN8661220.1"/>
    </source>
</evidence>
<dbReference type="InterPro" id="IPR011020">
    <property type="entry name" value="HTTM-like"/>
</dbReference>
<sequence length="311" mass="36524">MPLKTLIKLWDQFWFSETSPLVVAVFRILIGIILILFILLLTCDLFVWFGQYGITSNQTARNFAQFVGLNILNINRDNDDFLLAFFTLFFLAAVSMTVGYKTRLSTFIVYLCLTSLYHRNPFLFNSGDTYMRVMSVWLIFSASGQALSLDNWLKGKESADLIYKPVSIWPQRLLQLQLNLVYLHTVVAKAWGDSWVDGTAVYYSTRIEDLVRVKIPYIFDQLWLCQFFSWGTLVIEAALFSLIWIKELRYYVIVLAVFFHLMIDLHMNIPLFEWIMIFSYVLFIDSEDLRRFLLWGRSKLLPEKEVVKVQE</sequence>
<keyword evidence="3 5" id="KW-1133">Transmembrane helix</keyword>
<comment type="caution">
    <text evidence="7">The sequence shown here is derived from an EMBL/GenBank/DDBJ whole genome shotgun (WGS) entry which is preliminary data.</text>
</comment>
<evidence type="ECO:0000259" key="6">
    <source>
        <dbReference type="SMART" id="SM00752"/>
    </source>
</evidence>
<evidence type="ECO:0000256" key="3">
    <source>
        <dbReference type="ARBA" id="ARBA00022989"/>
    </source>
</evidence>
<feature type="transmembrane region" description="Helical" evidence="5">
    <location>
        <begin position="250"/>
        <end position="283"/>
    </location>
</feature>
<evidence type="ECO:0000256" key="5">
    <source>
        <dbReference type="SAM" id="Phobius"/>
    </source>
</evidence>
<feature type="transmembrane region" description="Helical" evidence="5">
    <location>
        <begin position="81"/>
        <end position="100"/>
    </location>
</feature>